<dbReference type="OrthoDB" id="9814407at2"/>
<proteinExistence type="inferred from homology"/>
<dbReference type="Pfam" id="PF03795">
    <property type="entry name" value="YCII"/>
    <property type="match status" value="1"/>
</dbReference>
<evidence type="ECO:0000313" key="4">
    <source>
        <dbReference type="Proteomes" id="UP000249746"/>
    </source>
</evidence>
<dbReference type="EMBL" id="NBIU01000004">
    <property type="protein sequence ID" value="PZT48674.1"/>
    <property type="molecule type" value="Genomic_DNA"/>
</dbReference>
<organism evidence="3 4">
    <name type="scientific">Helicobacter valdiviensis</name>
    <dbReference type="NCBI Taxonomy" id="1458358"/>
    <lineage>
        <taxon>Bacteria</taxon>
        <taxon>Pseudomonadati</taxon>
        <taxon>Campylobacterota</taxon>
        <taxon>Epsilonproteobacteria</taxon>
        <taxon>Campylobacterales</taxon>
        <taxon>Helicobacteraceae</taxon>
        <taxon>Helicobacter</taxon>
    </lineage>
</organism>
<dbReference type="AlphaFoldDB" id="A0A2W6MVY3"/>
<keyword evidence="3" id="KW-0378">Hydrolase</keyword>
<dbReference type="InterPro" id="IPR011008">
    <property type="entry name" value="Dimeric_a/b-barrel"/>
</dbReference>
<dbReference type="PANTHER" id="PTHR37828">
    <property type="entry name" value="GSR2449 PROTEIN"/>
    <property type="match status" value="1"/>
</dbReference>
<evidence type="ECO:0000259" key="2">
    <source>
        <dbReference type="Pfam" id="PF03795"/>
    </source>
</evidence>
<dbReference type="RefSeq" id="WP_111229194.1">
    <property type="nucleotide sequence ID" value="NZ_NBIU01000004.1"/>
</dbReference>
<dbReference type="Proteomes" id="UP000249746">
    <property type="component" value="Unassembled WGS sequence"/>
</dbReference>
<comment type="caution">
    <text evidence="3">The sequence shown here is derived from an EMBL/GenBank/DDBJ whole genome shotgun (WGS) entry which is preliminary data.</text>
</comment>
<dbReference type="GO" id="GO:0016787">
    <property type="term" value="F:hydrolase activity"/>
    <property type="evidence" value="ECO:0007669"/>
    <property type="project" value="UniProtKB-KW"/>
</dbReference>
<reference evidence="3 4" key="1">
    <citation type="submission" date="2017-03" db="EMBL/GenBank/DDBJ databases">
        <title>Genomic and clinical evidence uncovers the enterohepatic species Helicobacter valdiviensis as a potential human intestinal pathogen.</title>
        <authorList>
            <person name="Fresia P."/>
            <person name="Jara R."/>
            <person name="Sierra R."/>
            <person name="Ferres I."/>
            <person name="Greif G."/>
            <person name="Iraola G."/>
            <person name="Collado L."/>
        </authorList>
    </citation>
    <scope>NUCLEOTIDE SEQUENCE [LARGE SCALE GENOMIC DNA]</scope>
    <source>
        <strain evidence="3 4">WBE14</strain>
    </source>
</reference>
<evidence type="ECO:0000256" key="1">
    <source>
        <dbReference type="ARBA" id="ARBA00007689"/>
    </source>
</evidence>
<gene>
    <name evidence="3" type="ORF">B6S12_02200</name>
</gene>
<dbReference type="Gene3D" id="3.30.70.1060">
    <property type="entry name" value="Dimeric alpha+beta barrel"/>
    <property type="match status" value="1"/>
</dbReference>
<comment type="similarity">
    <text evidence="1">Belongs to the YciI family.</text>
</comment>
<dbReference type="SUPFAM" id="SSF54909">
    <property type="entry name" value="Dimeric alpha+beta barrel"/>
    <property type="match status" value="1"/>
</dbReference>
<dbReference type="PANTHER" id="PTHR37828:SF1">
    <property type="entry name" value="YCII-RELATED DOMAIN-CONTAINING PROTEIN"/>
    <property type="match status" value="1"/>
</dbReference>
<evidence type="ECO:0000313" key="3">
    <source>
        <dbReference type="EMBL" id="PZT48674.1"/>
    </source>
</evidence>
<feature type="domain" description="YCII-related" evidence="2">
    <location>
        <begin position="5"/>
        <end position="85"/>
    </location>
</feature>
<name>A0A2W6MVY3_9HELI</name>
<keyword evidence="4" id="KW-1185">Reference proteome</keyword>
<sequence length="98" mass="11193">MANLFLILVNYTKPLEVIDEILPAHRAFLSENYKEGRLLVSGPREPRVGGIILGKFKNKEEALNFTKQDPFYQNQAASYEVMEFNPVLSNESLTKFLS</sequence>
<protein>
    <submittedName>
        <fullName evidence="3">GTP cyclohydrolase</fullName>
    </submittedName>
</protein>
<accession>A0A2W6MVY3</accession>
<dbReference type="InterPro" id="IPR005545">
    <property type="entry name" value="YCII"/>
</dbReference>